<evidence type="ECO:0000313" key="5">
    <source>
        <dbReference type="EMBL" id="RDY20674.1"/>
    </source>
</evidence>
<keyword evidence="1" id="KW-0812">Transmembrane</keyword>
<dbReference type="RefSeq" id="WP_068913971.1">
    <property type="nucleotide sequence ID" value="NZ_MBEW02000023.1"/>
</dbReference>
<evidence type="ECO:0000313" key="6">
    <source>
        <dbReference type="Proteomes" id="UP000093352"/>
    </source>
</evidence>
<dbReference type="STRING" id="1871336.BBG48_05020"/>
<feature type="domain" description="RND related alpha-helical hairpin" evidence="3">
    <location>
        <begin position="107"/>
        <end position="204"/>
    </location>
</feature>
<evidence type="ECO:0000259" key="2">
    <source>
        <dbReference type="Pfam" id="PF26011"/>
    </source>
</evidence>
<dbReference type="Pfam" id="PF26011">
    <property type="entry name" value="Beta-barrel_RND_rel"/>
    <property type="match status" value="1"/>
</dbReference>
<dbReference type="Pfam" id="PF26018">
    <property type="entry name" value="BSH_RND_rel"/>
    <property type="match status" value="1"/>
</dbReference>
<organism evidence="5 6">
    <name type="scientific">Criibacterium bergeronii</name>
    <dbReference type="NCBI Taxonomy" id="1871336"/>
    <lineage>
        <taxon>Bacteria</taxon>
        <taxon>Bacillati</taxon>
        <taxon>Bacillota</taxon>
        <taxon>Clostridia</taxon>
        <taxon>Peptostreptococcales</taxon>
        <taxon>Filifactoraceae</taxon>
        <taxon>Criibacterium</taxon>
    </lineage>
</organism>
<accession>A0A371IJP4</accession>
<feature type="transmembrane region" description="Helical" evidence="1">
    <location>
        <begin position="15"/>
        <end position="35"/>
    </location>
</feature>
<comment type="caution">
    <text evidence="5">The sequence shown here is derived from an EMBL/GenBank/DDBJ whole genome shotgun (WGS) entry which is preliminary data.</text>
</comment>
<reference evidence="5 6" key="1">
    <citation type="journal article" date="2016" name="Genome Announc.">
        <title>Draft Genome Sequence of Criibacterium bergeronii gen. nov., sp. nov., Strain CCRI-22567T, Isolated from a Vaginal Sample from a Woman with Bacterial Vaginosis.</title>
        <authorList>
            <person name="Maheux A.F."/>
            <person name="Berube E."/>
            <person name="Boudreau D.K."/>
            <person name="Raymond F."/>
            <person name="Corbeil J."/>
            <person name="Roy P.H."/>
            <person name="Boissinot M."/>
            <person name="Omar R.F."/>
        </authorList>
    </citation>
    <scope>NUCLEOTIDE SEQUENCE [LARGE SCALE GENOMIC DNA]</scope>
    <source>
        <strain evidence="5 6">CCRI-22567</strain>
    </source>
</reference>
<evidence type="ECO:0008006" key="7">
    <source>
        <dbReference type="Google" id="ProtNLM"/>
    </source>
</evidence>
<evidence type="ECO:0000256" key="1">
    <source>
        <dbReference type="SAM" id="Phobius"/>
    </source>
</evidence>
<dbReference type="InterPro" id="IPR058729">
    <property type="entry name" value="Beta-barrel_RND-rel"/>
</dbReference>
<dbReference type="AlphaFoldDB" id="A0A371IJP4"/>
<sequence>MSKKVARRKKIKLKAVAYFAIFSLLIIAIAISLVVRLQFDIKKSIIKHYTVDLGEVKKSITKDMVVIRDNVSVKSEKAGILTKFYSQGQRVPKGAVICKIQDSQNSENEIAELNKLNMQIDTLQNGAINYSPEIQSKQLQDKIAALYEDLQDRIKTKDFKYVSNIKSELSLLIAQANAVSGNTQSPVANLASLISQRDSLRKKLDYGKSYVKSEMPGALSYFNDGYETLFSMSNMKNITVKDLKNANPRLVKIDQTKVNQGDLIAYIVGNHYYYMATDIGPEDIEAIKRDTKLDIIVQDMVINAYFYDFYKDKNGEFIGFFKVESDDYDYLKNRKDKAKIIYSTAKGLLIPNDAIVDDNGEKGVYKVDKTGTANFVKLDNILLSDEQNTVISYSFDEVNSPTELSLYDDIILTPKNVKDGQKVK</sequence>
<name>A0A371IJP4_9FIRM</name>
<dbReference type="Pfam" id="PF26012">
    <property type="entry name" value="HH_RND_rel"/>
    <property type="match status" value="1"/>
</dbReference>
<keyword evidence="1" id="KW-1133">Transmembrane helix</keyword>
<keyword evidence="1" id="KW-0472">Membrane</keyword>
<evidence type="ECO:0000259" key="3">
    <source>
        <dbReference type="Pfam" id="PF26012"/>
    </source>
</evidence>
<dbReference type="InterPro" id="IPR058709">
    <property type="entry name" value="BSH_RND-rel"/>
</dbReference>
<dbReference type="Proteomes" id="UP000093352">
    <property type="component" value="Unassembled WGS sequence"/>
</dbReference>
<dbReference type="InterPro" id="IPR058728">
    <property type="entry name" value="HH_RND-rel"/>
</dbReference>
<feature type="domain" description="RND related barrel-sandwich hybrid" evidence="4">
    <location>
        <begin position="71"/>
        <end position="268"/>
    </location>
</feature>
<proteinExistence type="predicted"/>
<evidence type="ECO:0000259" key="4">
    <source>
        <dbReference type="Pfam" id="PF26018"/>
    </source>
</evidence>
<protein>
    <recommendedName>
        <fullName evidence="7">HlyD family efflux transporter periplasmic adaptor subunit</fullName>
    </recommendedName>
</protein>
<feature type="domain" description="RND related beta-barrel" evidence="2">
    <location>
        <begin position="273"/>
        <end position="343"/>
    </location>
</feature>
<gene>
    <name evidence="5" type="ORF">BBG48_008690</name>
</gene>
<dbReference type="EMBL" id="MBEW02000023">
    <property type="protein sequence ID" value="RDY20674.1"/>
    <property type="molecule type" value="Genomic_DNA"/>
</dbReference>
<keyword evidence="6" id="KW-1185">Reference proteome</keyword>